<name>A0A6M4PI55_9ACTN</name>
<evidence type="ECO:0000313" key="2">
    <source>
        <dbReference type="EMBL" id="QJS10264.1"/>
    </source>
</evidence>
<organism evidence="2 3">
    <name type="scientific">Streptomyces argyrophylli</name>
    <dbReference type="NCBI Taxonomy" id="2726118"/>
    <lineage>
        <taxon>Bacteria</taxon>
        <taxon>Bacillati</taxon>
        <taxon>Actinomycetota</taxon>
        <taxon>Actinomycetes</taxon>
        <taxon>Kitasatosporales</taxon>
        <taxon>Streptomycetaceae</taxon>
        <taxon>Streptomyces</taxon>
    </lineage>
</organism>
<keyword evidence="1" id="KW-1133">Transmembrane helix</keyword>
<dbReference type="EMBL" id="CP053189">
    <property type="protein sequence ID" value="QJS10264.1"/>
    <property type="molecule type" value="Genomic_DNA"/>
</dbReference>
<feature type="transmembrane region" description="Helical" evidence="1">
    <location>
        <begin position="90"/>
        <end position="108"/>
    </location>
</feature>
<proteinExistence type="predicted"/>
<gene>
    <name evidence="2" type="ORF">HKX69_12650</name>
</gene>
<dbReference type="RefSeq" id="WP_171153301.1">
    <property type="nucleotide sequence ID" value="NZ_CP053189.1"/>
</dbReference>
<feature type="transmembrane region" description="Helical" evidence="1">
    <location>
        <begin position="21"/>
        <end position="40"/>
    </location>
</feature>
<keyword evidence="3" id="KW-1185">Reference proteome</keyword>
<dbReference type="Proteomes" id="UP000502641">
    <property type="component" value="Chromosome"/>
</dbReference>
<evidence type="ECO:0000256" key="1">
    <source>
        <dbReference type="SAM" id="Phobius"/>
    </source>
</evidence>
<feature type="transmembrane region" description="Helical" evidence="1">
    <location>
        <begin position="60"/>
        <end position="78"/>
    </location>
</feature>
<keyword evidence="1" id="KW-0812">Transmembrane</keyword>
<dbReference type="AlphaFoldDB" id="A0A6M4PI55"/>
<evidence type="ECO:0000313" key="3">
    <source>
        <dbReference type="Proteomes" id="UP000502641"/>
    </source>
</evidence>
<accession>A0A6M4PI55</accession>
<reference evidence="2 3" key="1">
    <citation type="submission" date="2020-05" db="EMBL/GenBank/DDBJ databases">
        <authorList>
            <person name="Li K."/>
        </authorList>
    </citation>
    <scope>NUCLEOTIDE SEQUENCE [LARGE SCALE GENOMIC DNA]</scope>
    <source>
        <strain evidence="3">jing01</strain>
    </source>
</reference>
<dbReference type="KEGG" id="sarg:HKX69_12650"/>
<keyword evidence="1" id="KW-0472">Membrane</keyword>
<protein>
    <submittedName>
        <fullName evidence="2">Uncharacterized protein</fullName>
    </submittedName>
</protein>
<sequence>MNTAQMTGVRVRDGFRVAAGWGLGLLLPTVLFSTLLTFTSERASRCLTYGEECAAVPGRLLYGSFWASLVAGLAVLVWPRARWTGARAGALLVQWGAQLLLAALILSYA</sequence>